<feature type="transmembrane region" description="Helical" evidence="9">
    <location>
        <begin position="76"/>
        <end position="94"/>
    </location>
</feature>
<dbReference type="OrthoDB" id="3870929at2"/>
<dbReference type="SUPFAM" id="SSF103473">
    <property type="entry name" value="MFS general substrate transporter"/>
    <property type="match status" value="1"/>
</dbReference>
<proteinExistence type="predicted"/>
<dbReference type="PANTHER" id="PTHR42718">
    <property type="entry name" value="MAJOR FACILITATOR SUPERFAMILY MULTIDRUG TRANSPORTER MFSC"/>
    <property type="match status" value="1"/>
</dbReference>
<gene>
    <name evidence="11" type="ORF">C0216_15065</name>
</gene>
<name>A0A344U135_9ACTN</name>
<comment type="subcellular location">
    <subcellularLocation>
        <location evidence="1">Cell membrane</location>
        <topology evidence="1">Multi-pass membrane protein</topology>
    </subcellularLocation>
</comment>
<feature type="transmembrane region" description="Helical" evidence="9">
    <location>
        <begin position="135"/>
        <end position="157"/>
    </location>
</feature>
<evidence type="ECO:0000256" key="2">
    <source>
        <dbReference type="ARBA" id="ARBA00022448"/>
    </source>
</evidence>
<dbReference type="InterPro" id="IPR020846">
    <property type="entry name" value="MFS_dom"/>
</dbReference>
<dbReference type="AlphaFoldDB" id="A0A344U135"/>
<dbReference type="Proteomes" id="UP000252004">
    <property type="component" value="Chromosome"/>
</dbReference>
<feature type="transmembrane region" description="Helical" evidence="9">
    <location>
        <begin position="335"/>
        <end position="355"/>
    </location>
</feature>
<evidence type="ECO:0000256" key="7">
    <source>
        <dbReference type="ARBA" id="ARBA00023251"/>
    </source>
</evidence>
<dbReference type="Gene3D" id="1.20.1250.20">
    <property type="entry name" value="MFS general substrate transporter like domains"/>
    <property type="match status" value="1"/>
</dbReference>
<dbReference type="GO" id="GO:0005886">
    <property type="term" value="C:plasma membrane"/>
    <property type="evidence" value="ECO:0007669"/>
    <property type="project" value="UniProtKB-SubCell"/>
</dbReference>
<dbReference type="GO" id="GO:0022857">
    <property type="term" value="F:transmembrane transporter activity"/>
    <property type="evidence" value="ECO:0007669"/>
    <property type="project" value="InterPro"/>
</dbReference>
<evidence type="ECO:0000313" key="11">
    <source>
        <dbReference type="EMBL" id="AXE24606.1"/>
    </source>
</evidence>
<dbReference type="CDD" id="cd17321">
    <property type="entry name" value="MFS_MMR_MDR_like"/>
    <property type="match status" value="1"/>
</dbReference>
<dbReference type="InterPro" id="IPR011701">
    <property type="entry name" value="MFS"/>
</dbReference>
<dbReference type="PROSITE" id="PS50850">
    <property type="entry name" value="MFS"/>
    <property type="match status" value="1"/>
</dbReference>
<dbReference type="GO" id="GO:0046677">
    <property type="term" value="P:response to antibiotic"/>
    <property type="evidence" value="ECO:0007669"/>
    <property type="project" value="UniProtKB-KW"/>
</dbReference>
<dbReference type="EMBL" id="CP030862">
    <property type="protein sequence ID" value="AXE24606.1"/>
    <property type="molecule type" value="Genomic_DNA"/>
</dbReference>
<keyword evidence="5 9" id="KW-1133">Transmembrane helix</keyword>
<evidence type="ECO:0000256" key="5">
    <source>
        <dbReference type="ARBA" id="ARBA00022989"/>
    </source>
</evidence>
<dbReference type="PRINTS" id="PR01036">
    <property type="entry name" value="TCRTETB"/>
</dbReference>
<feature type="transmembrane region" description="Helical" evidence="9">
    <location>
        <begin position="45"/>
        <end position="64"/>
    </location>
</feature>
<protein>
    <submittedName>
        <fullName evidence="11">MFS transporter</fullName>
    </submittedName>
</protein>
<feature type="transmembrane region" description="Helical" evidence="9">
    <location>
        <begin position="271"/>
        <end position="290"/>
    </location>
</feature>
<keyword evidence="3" id="KW-1003">Cell membrane</keyword>
<feature type="transmembrane region" description="Helical" evidence="9">
    <location>
        <begin position="367"/>
        <end position="386"/>
    </location>
</feature>
<accession>A0A344U135</accession>
<keyword evidence="12" id="KW-1185">Reference proteome</keyword>
<evidence type="ECO:0000256" key="8">
    <source>
        <dbReference type="SAM" id="MobiDB-lite"/>
    </source>
</evidence>
<dbReference type="InterPro" id="IPR036259">
    <property type="entry name" value="MFS_trans_sf"/>
</dbReference>
<feature type="transmembrane region" description="Helical" evidence="9">
    <location>
        <begin position="232"/>
        <end position="250"/>
    </location>
</feature>
<keyword evidence="4 9" id="KW-0812">Transmembrane</keyword>
<evidence type="ECO:0000256" key="3">
    <source>
        <dbReference type="ARBA" id="ARBA00022475"/>
    </source>
</evidence>
<feature type="transmembrane region" description="Helical" evidence="9">
    <location>
        <begin position="12"/>
        <end position="33"/>
    </location>
</feature>
<keyword evidence="7" id="KW-0046">Antibiotic resistance</keyword>
<keyword evidence="2" id="KW-0813">Transport</keyword>
<feature type="transmembrane region" description="Helical" evidence="9">
    <location>
        <begin position="203"/>
        <end position="220"/>
    </location>
</feature>
<evidence type="ECO:0000256" key="1">
    <source>
        <dbReference type="ARBA" id="ARBA00004651"/>
    </source>
</evidence>
<evidence type="ECO:0000256" key="6">
    <source>
        <dbReference type="ARBA" id="ARBA00023136"/>
    </source>
</evidence>
<feature type="domain" description="Major facilitator superfamily (MFS) profile" evidence="10">
    <location>
        <begin position="10"/>
        <end position="465"/>
    </location>
</feature>
<feature type="transmembrane region" description="Helical" evidence="9">
    <location>
        <begin position="100"/>
        <end position="123"/>
    </location>
</feature>
<feature type="transmembrane region" description="Helical" evidence="9">
    <location>
        <begin position="302"/>
        <end position="323"/>
    </location>
</feature>
<feature type="region of interest" description="Disordered" evidence="8">
    <location>
        <begin position="463"/>
        <end position="487"/>
    </location>
</feature>
<evidence type="ECO:0000313" key="12">
    <source>
        <dbReference type="Proteomes" id="UP000252004"/>
    </source>
</evidence>
<evidence type="ECO:0000259" key="10">
    <source>
        <dbReference type="PROSITE" id="PS50850"/>
    </source>
</evidence>
<evidence type="ECO:0000256" key="9">
    <source>
        <dbReference type="SAM" id="Phobius"/>
    </source>
</evidence>
<reference evidence="11 12" key="1">
    <citation type="submission" date="2018-01" db="EMBL/GenBank/DDBJ databases">
        <title>Draft genome Sequence of streptomyces globosus LZH-48.</title>
        <authorList>
            <person name="Ran K."/>
            <person name="Li Z."/>
            <person name="Wei S."/>
            <person name="Dong R."/>
        </authorList>
    </citation>
    <scope>NUCLEOTIDE SEQUENCE [LARGE SCALE GENOMIC DNA]</scope>
    <source>
        <strain evidence="11 12">LZH-48</strain>
    </source>
</reference>
<sequence>MPHAAGGRYPLAVLSAGQFVVVLSTSVVNVALPQIRDGAGLSDTGMSWVVNAYGLAFGALLLLGGRAADLAGARRVLTAGLGLFAVASVAAGLADTAGVLIAARTAQGVGAAAAAPAGLALVVRFHPPGSARARALAVWGAVSGAGGAAGVLLGGVLAEVLGWPWIFHACGLGAALVLGATLRRVPADPAPPLGAAVRPRPDLLGAFAVTASAASLVHGVTAVRTHGPADPYVLGPLAAAVLLFLLFLYAERRHPAPLVPPGLLRRGLVAPANLLSALVGAVWVGLFFHLPLLQQEVLGFGPLAAGLAQLPLAAATMLGSWLAPRSARRLGPHRNLAAALLAQAAGFAWLALLSTPATGPAALTGPTALIGLGLGAAFVQLTGAAVGGVPPADSGVAGGLVNTTRQLGGAVGLALTGTLAAAVTGGDPAAGPAVLADGHRAAFLLAAATAAAAAALTPLLFRRDPAGTRPDPAPDHTADHTAEGARR</sequence>
<evidence type="ECO:0000256" key="4">
    <source>
        <dbReference type="ARBA" id="ARBA00022692"/>
    </source>
</evidence>
<dbReference type="KEGG" id="sgz:C0216_15065"/>
<feature type="transmembrane region" description="Helical" evidence="9">
    <location>
        <begin position="163"/>
        <end position="182"/>
    </location>
</feature>
<organism evidence="11 12">
    <name type="scientific">Streptomyces globosus</name>
    <dbReference type="NCBI Taxonomy" id="68209"/>
    <lineage>
        <taxon>Bacteria</taxon>
        <taxon>Bacillati</taxon>
        <taxon>Actinomycetota</taxon>
        <taxon>Actinomycetes</taxon>
        <taxon>Kitasatosporales</taxon>
        <taxon>Streptomycetaceae</taxon>
        <taxon>Streptomyces</taxon>
    </lineage>
</organism>
<dbReference type="Pfam" id="PF07690">
    <property type="entry name" value="MFS_1"/>
    <property type="match status" value="1"/>
</dbReference>
<keyword evidence="6 9" id="KW-0472">Membrane</keyword>
<feature type="transmembrane region" description="Helical" evidence="9">
    <location>
        <begin position="441"/>
        <end position="461"/>
    </location>
</feature>
<dbReference type="PANTHER" id="PTHR42718:SF46">
    <property type="entry name" value="BLR6921 PROTEIN"/>
    <property type="match status" value="1"/>
</dbReference>
<dbReference type="Gene3D" id="1.20.1720.10">
    <property type="entry name" value="Multidrug resistance protein D"/>
    <property type="match status" value="1"/>
</dbReference>
<dbReference type="RefSeq" id="WP_114055795.1">
    <property type="nucleotide sequence ID" value="NZ_CP030862.1"/>
</dbReference>
<feature type="transmembrane region" description="Helical" evidence="9">
    <location>
        <begin position="407"/>
        <end position="426"/>
    </location>
</feature>